<accession>A0A8K0R627</accession>
<keyword evidence="3" id="KW-1185">Reference proteome</keyword>
<evidence type="ECO:0000256" key="1">
    <source>
        <dbReference type="SAM" id="MobiDB-lite"/>
    </source>
</evidence>
<organism evidence="2 3">
    <name type="scientific">Paraphoma chrysanthemicola</name>
    <dbReference type="NCBI Taxonomy" id="798071"/>
    <lineage>
        <taxon>Eukaryota</taxon>
        <taxon>Fungi</taxon>
        <taxon>Dikarya</taxon>
        <taxon>Ascomycota</taxon>
        <taxon>Pezizomycotina</taxon>
        <taxon>Dothideomycetes</taxon>
        <taxon>Pleosporomycetidae</taxon>
        <taxon>Pleosporales</taxon>
        <taxon>Pleosporineae</taxon>
        <taxon>Phaeosphaeriaceae</taxon>
        <taxon>Paraphoma</taxon>
    </lineage>
</organism>
<gene>
    <name evidence="2" type="ORF">FB567DRAFT_621483</name>
</gene>
<dbReference type="Proteomes" id="UP000813461">
    <property type="component" value="Unassembled WGS sequence"/>
</dbReference>
<dbReference type="PANTHER" id="PTHR40788">
    <property type="entry name" value="CLR5 DOMAIN-CONTAINING PROTEIN-RELATED"/>
    <property type="match status" value="1"/>
</dbReference>
<feature type="region of interest" description="Disordered" evidence="1">
    <location>
        <begin position="660"/>
        <end position="683"/>
    </location>
</feature>
<comment type="caution">
    <text evidence="2">The sequence shown here is derived from an EMBL/GenBank/DDBJ whole genome shotgun (WGS) entry which is preliminary data.</text>
</comment>
<dbReference type="EMBL" id="JAGMVJ010000009">
    <property type="protein sequence ID" value="KAH7087536.1"/>
    <property type="molecule type" value="Genomic_DNA"/>
</dbReference>
<dbReference type="OrthoDB" id="2922289at2759"/>
<name>A0A8K0R627_9PLEO</name>
<protein>
    <submittedName>
        <fullName evidence="2">Uncharacterized protein</fullName>
    </submittedName>
</protein>
<sequence length="799" mass="91830">MTEPEFPTLPPEGALALSGLLIESIGLKELMSELYENKTFPPSTIDRIEHHAEQLGRSVCENFRILNGIVQRHEELIRKRWIKKSTSQRRELLLEAWPSMPKDPEPNPWCLVPYINLEILTKAKPLLIFINARGRHAPWSFAGTEEQFYLLARMSPCVDQAFCKGTTIHFTRHPDPSTFGRVERDRNPHEHYRATEDYFEMCARTGIQTLHLQDSILGFLVKCAKSLLHDMTVPQMLACAVRPEPQVSELLDGDNVGHTSFSHILMTAPFRGWHSLNFEKLQGYIAASLDMQQEHVWALHEDPSYLADTIQEYESHAPHKSNNTPGATWQALSKKAYRNLIITVIVDEAYCMLAGWQELNTRFSAFDKLFREGISIHDQLHAVGEVEHIAEWMKDCLAKKIGDAYFFSPNIRRLMKRDPEDESGLFVTPIGSFTKAQDSLLKFFEAYQKPTTVLNNRAILSYTLEGIDRLVQTHPECRAMLSGRLLSLLTDVSVLGECLRQIDLWQKSPEVKACDHSGCKYIYKTEGLEHFLDWLQPLKDYSFPTDDIHPIQEKLYYPVHKRRTRESVNEMQKAESNLDKFWASVNAMFKDKTGIAQHRIIRECLEGGGKMQRTEPWVDRDAQKVVKNKSLEYEYQPFSRMIHNRELQITGTFDKMSVEEKSKTKTRGITDQASEGVAENSPVANDCVPNQTPTTILVDQRTYKVFKTLFYIPTSETGDLPKAVKWNDFKRAMVRVGFAVEKLQGSAWQFSPGDASIAERSIQFHEPHPENDIPYVMAKRFGRRLARVYGWRGDMFQLA</sequence>
<evidence type="ECO:0000313" key="3">
    <source>
        <dbReference type="Proteomes" id="UP000813461"/>
    </source>
</evidence>
<proteinExistence type="predicted"/>
<evidence type="ECO:0000313" key="2">
    <source>
        <dbReference type="EMBL" id="KAH7087536.1"/>
    </source>
</evidence>
<dbReference type="AlphaFoldDB" id="A0A8K0R627"/>
<reference evidence="2" key="1">
    <citation type="journal article" date="2021" name="Nat. Commun.">
        <title>Genetic determinants of endophytism in the Arabidopsis root mycobiome.</title>
        <authorList>
            <person name="Mesny F."/>
            <person name="Miyauchi S."/>
            <person name="Thiergart T."/>
            <person name="Pickel B."/>
            <person name="Atanasova L."/>
            <person name="Karlsson M."/>
            <person name="Huettel B."/>
            <person name="Barry K.W."/>
            <person name="Haridas S."/>
            <person name="Chen C."/>
            <person name="Bauer D."/>
            <person name="Andreopoulos W."/>
            <person name="Pangilinan J."/>
            <person name="LaButti K."/>
            <person name="Riley R."/>
            <person name="Lipzen A."/>
            <person name="Clum A."/>
            <person name="Drula E."/>
            <person name="Henrissat B."/>
            <person name="Kohler A."/>
            <person name="Grigoriev I.V."/>
            <person name="Martin F.M."/>
            <person name="Hacquard S."/>
        </authorList>
    </citation>
    <scope>NUCLEOTIDE SEQUENCE</scope>
    <source>
        <strain evidence="2">MPI-SDFR-AT-0120</strain>
    </source>
</reference>
<dbReference type="PANTHER" id="PTHR40788:SF2">
    <property type="entry name" value="CLR5 DOMAIN-CONTAINING PROTEIN"/>
    <property type="match status" value="1"/>
</dbReference>